<protein>
    <submittedName>
        <fullName evidence="1">Uncharacterized protein</fullName>
    </submittedName>
</protein>
<comment type="caution">
    <text evidence="1">The sequence shown here is derived from an EMBL/GenBank/DDBJ whole genome shotgun (WGS) entry which is preliminary data.</text>
</comment>
<sequence length="411" mass="49072">YELGRHYLKNEYKQIEAKEAQITSKQQKRDMKIYNDFKYKLKPKENKYFPDVFQFYFDNKDKLEPFLTEADKSRLGKLVKGSVFNVFDPGKQKLTINQRYSGGSTTYTTDTWIKIFGTCILVAKVLELDISPYRQKILNYIPFSYYDHYKTISVLIPNPTEEELNNVLKLYQDRNDDLTIFTPRNIIDLCGKYKIKRSIPILEFFVESDQISFFDRKDALNSIAQIDEGAKIYFQNIFSKYKVAGDKQQELADVANEILIRKFKDEDAIKWRFEELKSRAFTFKRAKGAHSIGFQEREIDDKEFAQPLIQLKNVQYKSKFLRLLEDSFEIMKKGKDYFAYASYLWEIVVEYFKNLKELRSYKILEDLEVFIKEHAKQSRMNWFSYRFQQLKLEYIIYIGKPQNIADCIKKI</sequence>
<accession>X1E7D4</accession>
<gene>
    <name evidence="1" type="ORF">S03H2_10117</name>
</gene>
<organism evidence="1">
    <name type="scientific">marine sediment metagenome</name>
    <dbReference type="NCBI Taxonomy" id="412755"/>
    <lineage>
        <taxon>unclassified sequences</taxon>
        <taxon>metagenomes</taxon>
        <taxon>ecological metagenomes</taxon>
    </lineage>
</organism>
<name>X1E7D4_9ZZZZ</name>
<dbReference type="EMBL" id="BARU01005226">
    <property type="protein sequence ID" value="GAH28472.1"/>
    <property type="molecule type" value="Genomic_DNA"/>
</dbReference>
<proteinExistence type="predicted"/>
<evidence type="ECO:0000313" key="1">
    <source>
        <dbReference type="EMBL" id="GAH28472.1"/>
    </source>
</evidence>
<feature type="non-terminal residue" evidence="1">
    <location>
        <position position="1"/>
    </location>
</feature>
<reference evidence="1" key="1">
    <citation type="journal article" date="2014" name="Front. Microbiol.">
        <title>High frequency of phylogenetically diverse reductive dehalogenase-homologous genes in deep subseafloor sedimentary metagenomes.</title>
        <authorList>
            <person name="Kawai M."/>
            <person name="Futagami T."/>
            <person name="Toyoda A."/>
            <person name="Takaki Y."/>
            <person name="Nishi S."/>
            <person name="Hori S."/>
            <person name="Arai W."/>
            <person name="Tsubouchi T."/>
            <person name="Morono Y."/>
            <person name="Uchiyama I."/>
            <person name="Ito T."/>
            <person name="Fujiyama A."/>
            <person name="Inagaki F."/>
            <person name="Takami H."/>
        </authorList>
    </citation>
    <scope>NUCLEOTIDE SEQUENCE</scope>
    <source>
        <strain evidence="1">Expedition CK06-06</strain>
    </source>
</reference>
<dbReference type="AlphaFoldDB" id="X1E7D4"/>